<accession>A0ABQ3C2A6</accession>
<protein>
    <submittedName>
        <fullName evidence="1">Uncharacterized protein</fullName>
    </submittedName>
</protein>
<sequence>MVRLDLDTNYVFREYKADLFSNDVNSRNNFILRDYESHLMNKAELKTERKKRVATTYNNNCGFVSCGHNRASIKVGNFSYLSFQTIRN</sequence>
<organism evidence="1 2">
    <name type="scientific">Mesonia mobilis</name>
    <dbReference type="NCBI Taxonomy" id="369791"/>
    <lineage>
        <taxon>Bacteria</taxon>
        <taxon>Pseudomonadati</taxon>
        <taxon>Bacteroidota</taxon>
        <taxon>Flavobacteriia</taxon>
        <taxon>Flavobacteriales</taxon>
        <taxon>Flavobacteriaceae</taxon>
        <taxon>Mesonia</taxon>
    </lineage>
</organism>
<comment type="caution">
    <text evidence="1">The sequence shown here is derived from an EMBL/GenBank/DDBJ whole genome shotgun (WGS) entry which is preliminary data.</text>
</comment>
<evidence type="ECO:0000313" key="1">
    <source>
        <dbReference type="EMBL" id="GGZ65284.1"/>
    </source>
</evidence>
<gene>
    <name evidence="1" type="ORF">GCM10008088_28270</name>
</gene>
<keyword evidence="2" id="KW-1185">Reference proteome</keyword>
<proteinExistence type="predicted"/>
<dbReference type="EMBL" id="BMWY01000017">
    <property type="protein sequence ID" value="GGZ65284.1"/>
    <property type="molecule type" value="Genomic_DNA"/>
</dbReference>
<name>A0ABQ3C2A6_9FLAO</name>
<dbReference type="Proteomes" id="UP000615593">
    <property type="component" value="Unassembled WGS sequence"/>
</dbReference>
<reference evidence="2" key="1">
    <citation type="journal article" date="2019" name="Int. J. Syst. Evol. Microbiol.">
        <title>The Global Catalogue of Microorganisms (GCM) 10K type strain sequencing project: providing services to taxonomists for standard genome sequencing and annotation.</title>
        <authorList>
            <consortium name="The Broad Institute Genomics Platform"/>
            <consortium name="The Broad Institute Genome Sequencing Center for Infectious Disease"/>
            <person name="Wu L."/>
            <person name="Ma J."/>
        </authorList>
    </citation>
    <scope>NUCLEOTIDE SEQUENCE [LARGE SCALE GENOMIC DNA]</scope>
    <source>
        <strain evidence="2">KCTC 12708</strain>
    </source>
</reference>
<evidence type="ECO:0000313" key="2">
    <source>
        <dbReference type="Proteomes" id="UP000615593"/>
    </source>
</evidence>